<evidence type="ECO:0000256" key="2">
    <source>
        <dbReference type="PROSITE-ProRule" id="PRU00059"/>
    </source>
</evidence>
<feature type="non-terminal residue" evidence="4">
    <location>
        <position position="136"/>
    </location>
</feature>
<sequence>GLPTTTIAAPAADCNHDLIVSGGMDETWSTPGYPGEYPEGISCTLTVMIPASPSMVLATMTLEQPSSIFVTKGCSTDNLAYTDSAGVTSRYCGDISPQTWSETTFYDGPKTFSFTFTSTASDGNNDKGFSLRIKGM</sequence>
<comment type="caution">
    <text evidence="4">The sequence shown here is derived from an EMBL/GenBank/DDBJ whole genome shotgun (WGS) entry which is preliminary data.</text>
</comment>
<evidence type="ECO:0000259" key="3">
    <source>
        <dbReference type="PROSITE" id="PS01180"/>
    </source>
</evidence>
<reference evidence="4 5" key="1">
    <citation type="submission" date="2024-05" db="EMBL/GenBank/DDBJ databases">
        <authorList>
            <person name="Wallberg A."/>
        </authorList>
    </citation>
    <scope>NUCLEOTIDE SEQUENCE [LARGE SCALE GENOMIC DNA]</scope>
</reference>
<gene>
    <name evidence="4" type="ORF">MNOR_LOCUS30176</name>
</gene>
<comment type="caution">
    <text evidence="2">Lacks conserved residue(s) required for the propagation of feature annotation.</text>
</comment>
<dbReference type="InterPro" id="IPR035914">
    <property type="entry name" value="Sperma_CUB_dom_sf"/>
</dbReference>
<protein>
    <recommendedName>
        <fullName evidence="3">CUB domain-containing protein</fullName>
    </recommendedName>
</protein>
<organism evidence="4 5">
    <name type="scientific">Meganyctiphanes norvegica</name>
    <name type="common">Northern krill</name>
    <name type="synonym">Thysanopoda norvegica</name>
    <dbReference type="NCBI Taxonomy" id="48144"/>
    <lineage>
        <taxon>Eukaryota</taxon>
        <taxon>Metazoa</taxon>
        <taxon>Ecdysozoa</taxon>
        <taxon>Arthropoda</taxon>
        <taxon>Crustacea</taxon>
        <taxon>Multicrustacea</taxon>
        <taxon>Malacostraca</taxon>
        <taxon>Eumalacostraca</taxon>
        <taxon>Eucarida</taxon>
        <taxon>Euphausiacea</taxon>
        <taxon>Euphausiidae</taxon>
        <taxon>Meganyctiphanes</taxon>
    </lineage>
</organism>
<feature type="non-terminal residue" evidence="4">
    <location>
        <position position="1"/>
    </location>
</feature>
<evidence type="ECO:0000313" key="4">
    <source>
        <dbReference type="EMBL" id="CAL4148086.1"/>
    </source>
</evidence>
<dbReference type="Pfam" id="PF00431">
    <property type="entry name" value="CUB"/>
    <property type="match status" value="1"/>
</dbReference>
<evidence type="ECO:0000313" key="5">
    <source>
        <dbReference type="Proteomes" id="UP001497623"/>
    </source>
</evidence>
<dbReference type="InterPro" id="IPR000859">
    <property type="entry name" value="CUB_dom"/>
</dbReference>
<dbReference type="PROSITE" id="PS01180">
    <property type="entry name" value="CUB"/>
    <property type="match status" value="1"/>
</dbReference>
<feature type="domain" description="CUB" evidence="3">
    <location>
        <begin position="14"/>
        <end position="136"/>
    </location>
</feature>
<evidence type="ECO:0000256" key="1">
    <source>
        <dbReference type="ARBA" id="ARBA00023157"/>
    </source>
</evidence>
<name>A0AAV2RZZ1_MEGNR</name>
<keyword evidence="5" id="KW-1185">Reference proteome</keyword>
<dbReference type="EMBL" id="CAXKWB010036389">
    <property type="protein sequence ID" value="CAL4148086.1"/>
    <property type="molecule type" value="Genomic_DNA"/>
</dbReference>
<dbReference type="Gene3D" id="2.60.120.290">
    <property type="entry name" value="Spermadhesin, CUB domain"/>
    <property type="match status" value="1"/>
</dbReference>
<accession>A0AAV2RZZ1</accession>
<proteinExistence type="predicted"/>
<dbReference type="AlphaFoldDB" id="A0AAV2RZZ1"/>
<dbReference type="SUPFAM" id="SSF49854">
    <property type="entry name" value="Spermadhesin, CUB domain"/>
    <property type="match status" value="1"/>
</dbReference>
<keyword evidence="1" id="KW-1015">Disulfide bond</keyword>
<dbReference type="SMART" id="SM00042">
    <property type="entry name" value="CUB"/>
    <property type="match status" value="1"/>
</dbReference>
<dbReference type="Proteomes" id="UP001497623">
    <property type="component" value="Unassembled WGS sequence"/>
</dbReference>